<keyword evidence="2" id="KW-1133">Transmembrane helix</keyword>
<dbReference type="PANTHER" id="PTHR32309">
    <property type="entry name" value="TYROSINE-PROTEIN KINASE"/>
    <property type="match status" value="1"/>
</dbReference>
<keyword evidence="2" id="KW-0812">Transmembrane</keyword>
<dbReference type="RefSeq" id="WP_092010619.1">
    <property type="nucleotide sequence ID" value="NZ_FOYW01000001.1"/>
</dbReference>
<name>A0A1I6HWW3_9GAMM</name>
<dbReference type="EMBL" id="FOYW01000001">
    <property type="protein sequence ID" value="SFR58956.1"/>
    <property type="molecule type" value="Genomic_DNA"/>
</dbReference>
<keyword evidence="1" id="KW-0175">Coiled coil</keyword>
<accession>A0A1I6HWW3</accession>
<organism evidence="3 4">
    <name type="scientific">Marinobacter daqiaonensis</name>
    <dbReference type="NCBI Taxonomy" id="650891"/>
    <lineage>
        <taxon>Bacteria</taxon>
        <taxon>Pseudomonadati</taxon>
        <taxon>Pseudomonadota</taxon>
        <taxon>Gammaproteobacteria</taxon>
        <taxon>Pseudomonadales</taxon>
        <taxon>Marinobacteraceae</taxon>
        <taxon>Marinobacter</taxon>
    </lineage>
</organism>
<evidence type="ECO:0000256" key="1">
    <source>
        <dbReference type="SAM" id="Coils"/>
    </source>
</evidence>
<dbReference type="NCBIfam" id="TIGR03007">
    <property type="entry name" value="pepcterm_ChnLen"/>
    <property type="match status" value="1"/>
</dbReference>
<dbReference type="InterPro" id="IPR050445">
    <property type="entry name" value="Bact_polysacc_biosynth/exp"/>
</dbReference>
<feature type="transmembrane region" description="Helical" evidence="2">
    <location>
        <begin position="480"/>
        <end position="503"/>
    </location>
</feature>
<evidence type="ECO:0000313" key="4">
    <source>
        <dbReference type="Proteomes" id="UP000198644"/>
    </source>
</evidence>
<feature type="coiled-coil region" evidence="1">
    <location>
        <begin position="314"/>
        <end position="348"/>
    </location>
</feature>
<dbReference type="AlphaFoldDB" id="A0A1I6HWW3"/>
<gene>
    <name evidence="3" type="ORF">SAMN05216203_1621</name>
</gene>
<feature type="coiled-coil region" evidence="1">
    <location>
        <begin position="168"/>
        <end position="235"/>
    </location>
</feature>
<evidence type="ECO:0000256" key="2">
    <source>
        <dbReference type="SAM" id="Phobius"/>
    </source>
</evidence>
<dbReference type="STRING" id="650891.SAMN05216203_1621"/>
<feature type="transmembrane region" description="Helical" evidence="2">
    <location>
        <begin position="20"/>
        <end position="41"/>
    </location>
</feature>
<dbReference type="InterPro" id="IPR014345">
    <property type="entry name" value="XrtA_polysacc_chain"/>
</dbReference>
<keyword evidence="2" id="KW-0472">Membrane</keyword>
<evidence type="ECO:0000313" key="3">
    <source>
        <dbReference type="EMBL" id="SFR58956.1"/>
    </source>
</evidence>
<proteinExistence type="predicted"/>
<protein>
    <submittedName>
        <fullName evidence="3">Polysaccharide chain length determinant protein, PEP-CTERM locus subfamily</fullName>
    </submittedName>
</protein>
<dbReference type="OrthoDB" id="9795292at2"/>
<sequence length="519" mass="58569">MDWRYLLDMANAVKLELYRYRVLAAIIFMGVTAGILALGYLTPKSYTSTSILYADSSSILQPLLRGSAEVTPIDRINEAREMLQSRSYLEQVAFDAGLLTGGEDEQQKNSVIGGLRNALNMKVSNRNFLELSYTSGDPDKSFRVLSSALNRFVERTSSKKRSESQNAFEFIDAQVKTYQRQLEEAEQRLKEFRASNQDGTESNVQTRIERLRSEIENLKLEIQQSQSEVELTREQLAGEQPYRSINLNAGQSEVDRQIAQVRGTLSELRLRYHDSHPDVVSALAQLEELQERKARGDVGAQSGSVSEVIENPVYENLRLKLSEAQTRLEVQRNRLASVERLLEEAFERSERVAANQAELSELTRDYNVTKDVYEDMLQRREKARLSMTLDVEGQGVNYRIQEPASYPTRWDGLQLHQVGMAGPFLGGTMVLGLLVALVMFDNRVRSSRTLLTQLPDNIPVLASIPHYGSSWRERLLRKDVLIILAILVVFMVGYLGVLVFSVLGVEPGQIINRLTGQGG</sequence>
<feature type="transmembrane region" description="Helical" evidence="2">
    <location>
        <begin position="420"/>
        <end position="440"/>
    </location>
</feature>
<dbReference type="PANTHER" id="PTHR32309:SF31">
    <property type="entry name" value="CAPSULAR EXOPOLYSACCHARIDE FAMILY"/>
    <property type="match status" value="1"/>
</dbReference>
<reference evidence="3 4" key="1">
    <citation type="submission" date="2016-10" db="EMBL/GenBank/DDBJ databases">
        <authorList>
            <person name="de Groot N.N."/>
        </authorList>
    </citation>
    <scope>NUCLEOTIDE SEQUENCE [LARGE SCALE GENOMIC DNA]</scope>
    <source>
        <strain evidence="3 4">CGMCC 1.9167</strain>
    </source>
</reference>
<dbReference type="Proteomes" id="UP000198644">
    <property type="component" value="Unassembled WGS sequence"/>
</dbReference>
<keyword evidence="4" id="KW-1185">Reference proteome</keyword>